<reference evidence="1" key="1">
    <citation type="journal article" date="2019" name="bioRxiv">
        <title>The Genome of the Zebra Mussel, Dreissena polymorpha: A Resource for Invasive Species Research.</title>
        <authorList>
            <person name="McCartney M.A."/>
            <person name="Auch B."/>
            <person name="Kono T."/>
            <person name="Mallez S."/>
            <person name="Zhang Y."/>
            <person name="Obille A."/>
            <person name="Becker A."/>
            <person name="Abrahante J.E."/>
            <person name="Garbe J."/>
            <person name="Badalamenti J.P."/>
            <person name="Herman A."/>
            <person name="Mangelson H."/>
            <person name="Liachko I."/>
            <person name="Sullivan S."/>
            <person name="Sone E.D."/>
            <person name="Koren S."/>
            <person name="Silverstein K.A.T."/>
            <person name="Beckman K.B."/>
            <person name="Gohl D.M."/>
        </authorList>
    </citation>
    <scope>NUCLEOTIDE SEQUENCE</scope>
    <source>
        <strain evidence="1">Duluth1</strain>
        <tissue evidence="1">Whole animal</tissue>
    </source>
</reference>
<organism evidence="1 2">
    <name type="scientific">Dreissena polymorpha</name>
    <name type="common">Zebra mussel</name>
    <name type="synonym">Mytilus polymorpha</name>
    <dbReference type="NCBI Taxonomy" id="45954"/>
    <lineage>
        <taxon>Eukaryota</taxon>
        <taxon>Metazoa</taxon>
        <taxon>Spiralia</taxon>
        <taxon>Lophotrochozoa</taxon>
        <taxon>Mollusca</taxon>
        <taxon>Bivalvia</taxon>
        <taxon>Autobranchia</taxon>
        <taxon>Heteroconchia</taxon>
        <taxon>Euheterodonta</taxon>
        <taxon>Imparidentia</taxon>
        <taxon>Neoheterodontei</taxon>
        <taxon>Myida</taxon>
        <taxon>Dreissenoidea</taxon>
        <taxon>Dreissenidae</taxon>
        <taxon>Dreissena</taxon>
    </lineage>
</organism>
<comment type="caution">
    <text evidence="1">The sequence shown here is derived from an EMBL/GenBank/DDBJ whole genome shotgun (WGS) entry which is preliminary data.</text>
</comment>
<dbReference type="EMBL" id="JAIWYP010000015">
    <property type="protein sequence ID" value="KAH3705386.1"/>
    <property type="molecule type" value="Genomic_DNA"/>
</dbReference>
<accession>A0A9D3YVN6</accession>
<sequence>MEADRRPHLLFVWENRNVAAHSVIVSNSPCTRADALERESKKNRSRKILGPQFLSFVKEGTTKLTVTIISRTCIMQDSNDLEMRAE</sequence>
<name>A0A9D3YVN6_DREPO</name>
<proteinExistence type="predicted"/>
<protein>
    <submittedName>
        <fullName evidence="1">Uncharacterized protein</fullName>
    </submittedName>
</protein>
<reference evidence="1" key="2">
    <citation type="submission" date="2020-11" db="EMBL/GenBank/DDBJ databases">
        <authorList>
            <person name="McCartney M.A."/>
            <person name="Auch B."/>
            <person name="Kono T."/>
            <person name="Mallez S."/>
            <person name="Becker A."/>
            <person name="Gohl D.M."/>
            <person name="Silverstein K.A.T."/>
            <person name="Koren S."/>
            <person name="Bechman K.B."/>
            <person name="Herman A."/>
            <person name="Abrahante J.E."/>
            <person name="Garbe J."/>
        </authorList>
    </citation>
    <scope>NUCLEOTIDE SEQUENCE</scope>
    <source>
        <strain evidence="1">Duluth1</strain>
        <tissue evidence="1">Whole animal</tissue>
    </source>
</reference>
<gene>
    <name evidence="1" type="ORF">DPMN_080456</name>
</gene>
<keyword evidence="2" id="KW-1185">Reference proteome</keyword>
<dbReference type="Proteomes" id="UP000828390">
    <property type="component" value="Unassembled WGS sequence"/>
</dbReference>
<evidence type="ECO:0000313" key="2">
    <source>
        <dbReference type="Proteomes" id="UP000828390"/>
    </source>
</evidence>
<evidence type="ECO:0000313" key="1">
    <source>
        <dbReference type="EMBL" id="KAH3705386.1"/>
    </source>
</evidence>
<dbReference type="AlphaFoldDB" id="A0A9D3YVN6"/>